<dbReference type="InterPro" id="IPR011576">
    <property type="entry name" value="Pyridox_Oxase_N"/>
</dbReference>
<comment type="caution">
    <text evidence="2">The sequence shown here is derived from an EMBL/GenBank/DDBJ whole genome shotgun (WGS) entry which is preliminary data.</text>
</comment>
<dbReference type="Proteomes" id="UP000632454">
    <property type="component" value="Unassembled WGS sequence"/>
</dbReference>
<organism evidence="2 3">
    <name type="scientific">Williamsia phyllosphaerae</name>
    <dbReference type="NCBI Taxonomy" id="885042"/>
    <lineage>
        <taxon>Bacteria</taxon>
        <taxon>Bacillati</taxon>
        <taxon>Actinomycetota</taxon>
        <taxon>Actinomycetes</taxon>
        <taxon>Mycobacteriales</taxon>
        <taxon>Nocardiaceae</taxon>
        <taxon>Williamsia</taxon>
    </lineage>
</organism>
<evidence type="ECO:0000313" key="3">
    <source>
        <dbReference type="Proteomes" id="UP000632454"/>
    </source>
</evidence>
<dbReference type="EMBL" id="BMCS01000002">
    <property type="protein sequence ID" value="GGF37199.1"/>
    <property type="molecule type" value="Genomic_DNA"/>
</dbReference>
<dbReference type="Gene3D" id="2.30.110.10">
    <property type="entry name" value="Electron Transport, Fmn-binding Protein, Chain A"/>
    <property type="match status" value="1"/>
</dbReference>
<feature type="domain" description="Pyridoxamine 5'-phosphate oxidase N-terminal" evidence="1">
    <location>
        <begin position="46"/>
        <end position="127"/>
    </location>
</feature>
<sequence>MDSPDTTGFTWGMSNDNATSMTPEDLELVRRPLHGFLSVAAGPSPAQPRPVWFEATDGGTVELFTEPDAVKVRRLRRAPRASLVVAAPVGEREHWVSISGHVTIETDGAHELAQRLAERYWDLDDPTRADDLAAILSEKQLRLVIHPDKVSRFRF</sequence>
<name>A0ABQ1V5S0_9NOCA</name>
<gene>
    <name evidence="2" type="ORF">GCM10007298_36170</name>
</gene>
<evidence type="ECO:0000313" key="2">
    <source>
        <dbReference type="EMBL" id="GGF37199.1"/>
    </source>
</evidence>
<evidence type="ECO:0000259" key="1">
    <source>
        <dbReference type="Pfam" id="PF01243"/>
    </source>
</evidence>
<protein>
    <submittedName>
        <fullName evidence="2">Pyridoxamine 5'-phosphate oxidase</fullName>
    </submittedName>
</protein>
<accession>A0ABQ1V5S0</accession>
<dbReference type="Pfam" id="PF01243">
    <property type="entry name" value="PNPOx_N"/>
    <property type="match status" value="1"/>
</dbReference>
<dbReference type="SUPFAM" id="SSF50475">
    <property type="entry name" value="FMN-binding split barrel"/>
    <property type="match status" value="1"/>
</dbReference>
<dbReference type="InterPro" id="IPR012349">
    <property type="entry name" value="Split_barrel_FMN-bd"/>
</dbReference>
<keyword evidence="3" id="KW-1185">Reference proteome</keyword>
<proteinExistence type="predicted"/>
<reference evidence="3" key="1">
    <citation type="journal article" date="2019" name="Int. J. Syst. Evol. Microbiol.">
        <title>The Global Catalogue of Microorganisms (GCM) 10K type strain sequencing project: providing services to taxonomists for standard genome sequencing and annotation.</title>
        <authorList>
            <consortium name="The Broad Institute Genomics Platform"/>
            <consortium name="The Broad Institute Genome Sequencing Center for Infectious Disease"/>
            <person name="Wu L."/>
            <person name="Ma J."/>
        </authorList>
    </citation>
    <scope>NUCLEOTIDE SEQUENCE [LARGE SCALE GENOMIC DNA]</scope>
    <source>
        <strain evidence="3">CCM 7855</strain>
    </source>
</reference>